<dbReference type="AlphaFoldDB" id="A0AA90NNN0"/>
<reference evidence="2" key="1">
    <citation type="submission" date="2023-08" db="EMBL/GenBank/DDBJ databases">
        <title>The draft genome of Tsukamurella strandjordii strain 050030.</title>
        <authorList>
            <person name="Zhao F."/>
            <person name="Feng Y."/>
            <person name="Zong Z."/>
        </authorList>
    </citation>
    <scope>NUCLEOTIDE SEQUENCE</scope>
    <source>
        <strain evidence="2">050030</strain>
    </source>
</reference>
<dbReference type="RefSeq" id="WP_305110873.1">
    <property type="nucleotide sequence ID" value="NZ_BAAAII010000006.1"/>
</dbReference>
<dbReference type="Proteomes" id="UP001178281">
    <property type="component" value="Unassembled WGS sequence"/>
</dbReference>
<gene>
    <name evidence="2" type="ORF">Q7X28_07755</name>
</gene>
<keyword evidence="1" id="KW-0732">Signal</keyword>
<dbReference type="Gene3D" id="3.40.50.1820">
    <property type="entry name" value="alpha/beta hydrolase"/>
    <property type="match status" value="1"/>
</dbReference>
<evidence type="ECO:0000313" key="3">
    <source>
        <dbReference type="Proteomes" id="UP001178281"/>
    </source>
</evidence>
<sequence>MYRPASYAAGAPVLLVLHGSGETGTTFRRATGRRFDELADRQGFIVVYPDGWRRNWNETRLAGRFAAKKKHIDDTRFLTELADSVAGTGAPVWITGFSSGAAAALRVALEASDRIEAIAPVGASVPTADNWQTDLEVPATLARRVRALLVLGDRDPVNPLNGGRAGLFDGKVGNRGSVLSGVDSTAWLAAHDFDAILHVVQGNGHHYTVPGRRGPRLFGPTASGVDIAADVVAYFRGDASPRQ</sequence>
<dbReference type="InterPro" id="IPR050955">
    <property type="entry name" value="Plant_Biomass_Hydrol_Est"/>
</dbReference>
<protein>
    <submittedName>
        <fullName evidence="2">PHB depolymerase family esterase</fullName>
    </submittedName>
</protein>
<dbReference type="EMBL" id="JAUTIX010000002">
    <property type="protein sequence ID" value="MDP0397819.1"/>
    <property type="molecule type" value="Genomic_DNA"/>
</dbReference>
<evidence type="ECO:0000313" key="2">
    <source>
        <dbReference type="EMBL" id="MDP0397819.1"/>
    </source>
</evidence>
<organism evidence="2 3">
    <name type="scientific">Tsukamurella strandjordii</name>
    <dbReference type="NCBI Taxonomy" id="147577"/>
    <lineage>
        <taxon>Bacteria</taxon>
        <taxon>Bacillati</taxon>
        <taxon>Actinomycetota</taxon>
        <taxon>Actinomycetes</taxon>
        <taxon>Mycobacteriales</taxon>
        <taxon>Tsukamurellaceae</taxon>
        <taxon>Tsukamurella</taxon>
    </lineage>
</organism>
<comment type="caution">
    <text evidence="2">The sequence shown here is derived from an EMBL/GenBank/DDBJ whole genome shotgun (WGS) entry which is preliminary data.</text>
</comment>
<dbReference type="InterPro" id="IPR029058">
    <property type="entry name" value="AB_hydrolase_fold"/>
</dbReference>
<dbReference type="PANTHER" id="PTHR43037">
    <property type="entry name" value="UNNAMED PRODUCT-RELATED"/>
    <property type="match status" value="1"/>
</dbReference>
<accession>A0AA90NNN0</accession>
<name>A0AA90NNN0_9ACTN</name>
<dbReference type="PANTHER" id="PTHR43037:SF1">
    <property type="entry name" value="BLL1128 PROTEIN"/>
    <property type="match status" value="1"/>
</dbReference>
<keyword evidence="3" id="KW-1185">Reference proteome</keyword>
<dbReference type="SUPFAM" id="SSF53474">
    <property type="entry name" value="alpha/beta-Hydrolases"/>
    <property type="match status" value="1"/>
</dbReference>
<proteinExistence type="predicted"/>
<evidence type="ECO:0000256" key="1">
    <source>
        <dbReference type="ARBA" id="ARBA00022729"/>
    </source>
</evidence>